<dbReference type="InterPro" id="IPR036393">
    <property type="entry name" value="AceGlu_kinase-like_sf"/>
</dbReference>
<dbReference type="InterPro" id="IPR001048">
    <property type="entry name" value="Asp/Glu/Uridylate_kinase"/>
</dbReference>
<dbReference type="Proteomes" id="UP000008461">
    <property type="component" value="Chromosome"/>
</dbReference>
<dbReference type="EC" id="2.7.2.4" evidence="9"/>
<keyword evidence="5 9" id="KW-0418">Kinase</keyword>
<keyword evidence="3 9" id="KW-0808">Transferase</keyword>
<gene>
    <name evidence="13" type="ordered locus">Halhy_4282</name>
</gene>
<dbReference type="eggNOG" id="COG0527">
    <property type="taxonomic scope" value="Bacteria"/>
</dbReference>
<evidence type="ECO:0000256" key="3">
    <source>
        <dbReference type="ARBA" id="ARBA00022679"/>
    </source>
</evidence>
<evidence type="ECO:0000256" key="7">
    <source>
        <dbReference type="ARBA" id="ARBA00047872"/>
    </source>
</evidence>
<comment type="pathway">
    <text evidence="10">Amino-acid biosynthesis; L-threonine biosynthesis; L-threonine from L-aspartate: step 1/5.</text>
</comment>
<feature type="binding site" evidence="8">
    <location>
        <position position="231"/>
    </location>
    <ligand>
        <name>ATP</name>
        <dbReference type="ChEBI" id="CHEBI:30616"/>
    </ligand>
</feature>
<dbReference type="Gene3D" id="3.30.70.260">
    <property type="match status" value="2"/>
</dbReference>
<dbReference type="PROSITE" id="PS00324">
    <property type="entry name" value="ASPARTOKINASE"/>
    <property type="match status" value="1"/>
</dbReference>
<evidence type="ECO:0000313" key="13">
    <source>
        <dbReference type="EMBL" id="AEE52126.1"/>
    </source>
</evidence>
<evidence type="ECO:0000256" key="9">
    <source>
        <dbReference type="RuleBase" id="RU003448"/>
    </source>
</evidence>
<dbReference type="STRING" id="760192.Halhy_4282"/>
<comment type="pathway">
    <text evidence="10">Amino-acid biosynthesis; L-methionine biosynthesis via de novo pathway; L-homoserine from L-aspartate: step 1/3.</text>
</comment>
<evidence type="ECO:0000256" key="4">
    <source>
        <dbReference type="ARBA" id="ARBA00022741"/>
    </source>
</evidence>
<dbReference type="CDD" id="cd04912">
    <property type="entry name" value="ACT_AKiii-LysC-EC-like_1"/>
    <property type="match status" value="1"/>
</dbReference>
<dbReference type="OrthoDB" id="9799110at2"/>
<dbReference type="EMBL" id="CP002691">
    <property type="protein sequence ID" value="AEE52126.1"/>
    <property type="molecule type" value="Genomic_DNA"/>
</dbReference>
<comment type="similarity">
    <text evidence="2 9">Belongs to the aspartokinase family.</text>
</comment>
<dbReference type="UniPathway" id="UPA00051">
    <property type="reaction ID" value="UER00462"/>
</dbReference>
<evidence type="ECO:0000256" key="1">
    <source>
        <dbReference type="ARBA" id="ARBA00004766"/>
    </source>
</evidence>
<dbReference type="PANTHER" id="PTHR21499">
    <property type="entry name" value="ASPARTATE KINASE"/>
    <property type="match status" value="1"/>
</dbReference>
<dbReference type="KEGG" id="hhy:Halhy_4282"/>
<dbReference type="AlphaFoldDB" id="F4L750"/>
<dbReference type="SUPFAM" id="SSF53633">
    <property type="entry name" value="Carbamate kinase-like"/>
    <property type="match status" value="1"/>
</dbReference>
<name>F4L750_HALH1</name>
<evidence type="ECO:0000256" key="8">
    <source>
        <dbReference type="PIRSR" id="PIRSR000726-1"/>
    </source>
</evidence>
<dbReference type="GO" id="GO:0009088">
    <property type="term" value="P:threonine biosynthetic process"/>
    <property type="evidence" value="ECO:0007669"/>
    <property type="project" value="UniProtKB-UniPathway"/>
</dbReference>
<dbReference type="RefSeq" id="WP_013766664.1">
    <property type="nucleotide sequence ID" value="NC_015510.1"/>
</dbReference>
<feature type="binding site" evidence="8">
    <location>
        <position position="120"/>
    </location>
    <ligand>
        <name>substrate</name>
    </ligand>
</feature>
<evidence type="ECO:0000259" key="11">
    <source>
        <dbReference type="Pfam" id="PF00696"/>
    </source>
</evidence>
<dbReference type="GO" id="GO:0004072">
    <property type="term" value="F:aspartate kinase activity"/>
    <property type="evidence" value="ECO:0007669"/>
    <property type="project" value="UniProtKB-EC"/>
</dbReference>
<keyword evidence="14" id="KW-1185">Reference proteome</keyword>
<accession>F4L750</accession>
<dbReference type="InterPro" id="IPR054352">
    <property type="entry name" value="ACT_Aspartokinase"/>
</dbReference>
<dbReference type="Pfam" id="PF22468">
    <property type="entry name" value="ACT_9"/>
    <property type="match status" value="1"/>
</dbReference>
<dbReference type="NCBIfam" id="TIGR00657">
    <property type="entry name" value="asp_kinases"/>
    <property type="match status" value="1"/>
</dbReference>
<reference evidence="13 14" key="1">
    <citation type="journal article" date="2011" name="Stand. Genomic Sci.">
        <title>Complete genome sequence of Haliscomenobacter hydrossis type strain (O).</title>
        <authorList>
            <consortium name="US DOE Joint Genome Institute (JGI-PGF)"/>
            <person name="Daligault H."/>
            <person name="Lapidus A."/>
            <person name="Zeytun A."/>
            <person name="Nolan M."/>
            <person name="Lucas S."/>
            <person name="Del Rio T.G."/>
            <person name="Tice H."/>
            <person name="Cheng J.F."/>
            <person name="Tapia R."/>
            <person name="Han C."/>
            <person name="Goodwin L."/>
            <person name="Pitluck S."/>
            <person name="Liolios K."/>
            <person name="Pagani I."/>
            <person name="Ivanova N."/>
            <person name="Huntemann M."/>
            <person name="Mavromatis K."/>
            <person name="Mikhailova N."/>
            <person name="Pati A."/>
            <person name="Chen A."/>
            <person name="Palaniappan K."/>
            <person name="Land M."/>
            <person name="Hauser L."/>
            <person name="Brambilla E.M."/>
            <person name="Rohde M."/>
            <person name="Verbarg S."/>
            <person name="Goker M."/>
            <person name="Bristow J."/>
            <person name="Eisen J.A."/>
            <person name="Markowitz V."/>
            <person name="Hugenholtz P."/>
            <person name="Kyrpides N.C."/>
            <person name="Klenk H.P."/>
            <person name="Woyke T."/>
        </authorList>
    </citation>
    <scope>NUCLEOTIDE SEQUENCE [LARGE SCALE GENOMIC DNA]</scope>
    <source>
        <strain evidence="14">ATCC 27775 / DSM 1100 / LMG 10767 / O</strain>
    </source>
</reference>
<feature type="binding site" evidence="8">
    <location>
        <begin position="5"/>
        <end position="8"/>
    </location>
    <ligand>
        <name>ATP</name>
        <dbReference type="ChEBI" id="CHEBI:30616"/>
    </ligand>
</feature>
<dbReference type="InterPro" id="IPR005260">
    <property type="entry name" value="Asp_kin_monofn"/>
</dbReference>
<comment type="pathway">
    <text evidence="1 10">Amino-acid biosynthesis; L-lysine biosynthesis via DAP pathway; (S)-tetrahydrodipicolinate from L-aspartate: step 1/4.</text>
</comment>
<evidence type="ECO:0000256" key="2">
    <source>
        <dbReference type="ARBA" id="ARBA00010122"/>
    </source>
</evidence>
<proteinExistence type="inferred from homology"/>
<dbReference type="GO" id="GO:0009089">
    <property type="term" value="P:lysine biosynthetic process via diaminopimelate"/>
    <property type="evidence" value="ECO:0007669"/>
    <property type="project" value="UniProtKB-UniPathway"/>
</dbReference>
<evidence type="ECO:0000256" key="6">
    <source>
        <dbReference type="ARBA" id="ARBA00022840"/>
    </source>
</evidence>
<dbReference type="InterPro" id="IPR018042">
    <property type="entry name" value="Aspartate_kinase_CS"/>
</dbReference>
<dbReference type="Gene3D" id="3.40.1160.10">
    <property type="entry name" value="Acetylglutamate kinase-like"/>
    <property type="match status" value="1"/>
</dbReference>
<protein>
    <recommendedName>
        <fullName evidence="9">Aspartokinase</fullName>
        <ecNumber evidence="9">2.7.2.4</ecNumber>
    </recommendedName>
</protein>
<dbReference type="HOGENOM" id="CLU_009116_6_0_10"/>
<dbReference type="InterPro" id="IPR001341">
    <property type="entry name" value="Asp_kinase"/>
</dbReference>
<feature type="binding site" evidence="8">
    <location>
        <begin position="220"/>
        <end position="221"/>
    </location>
    <ligand>
        <name>ATP</name>
        <dbReference type="ChEBI" id="CHEBI:30616"/>
    </ligand>
</feature>
<feature type="domain" description="Aspartokinase ACT" evidence="12">
    <location>
        <begin position="379"/>
        <end position="437"/>
    </location>
</feature>
<feature type="binding site" evidence="8">
    <location>
        <position position="41"/>
    </location>
    <ligand>
        <name>substrate</name>
    </ligand>
</feature>
<keyword evidence="10" id="KW-0028">Amino-acid biosynthesis</keyword>
<dbReference type="GO" id="GO:0005524">
    <property type="term" value="F:ATP binding"/>
    <property type="evidence" value="ECO:0007669"/>
    <property type="project" value="UniProtKB-KW"/>
</dbReference>
<organism evidence="13 14">
    <name type="scientific">Haliscomenobacter hydrossis (strain ATCC 27775 / DSM 1100 / LMG 10767 / O)</name>
    <dbReference type="NCBI Taxonomy" id="760192"/>
    <lineage>
        <taxon>Bacteria</taxon>
        <taxon>Pseudomonadati</taxon>
        <taxon>Bacteroidota</taxon>
        <taxon>Saprospiria</taxon>
        <taxon>Saprospirales</taxon>
        <taxon>Haliscomenobacteraceae</taxon>
        <taxon>Haliscomenobacter</taxon>
    </lineage>
</organism>
<dbReference type="CDD" id="cd04243">
    <property type="entry name" value="AAK_AK-HSDH-like"/>
    <property type="match status" value="1"/>
</dbReference>
<keyword evidence="6 8" id="KW-0067">ATP-binding</keyword>
<dbReference type="InterPro" id="IPR045865">
    <property type="entry name" value="ACT-like_dom_sf"/>
</dbReference>
<feature type="domain" description="Aspartate/glutamate/uridylate kinase" evidence="11">
    <location>
        <begin position="2"/>
        <end position="277"/>
    </location>
</feature>
<reference key="2">
    <citation type="submission" date="2011-04" db="EMBL/GenBank/DDBJ databases">
        <title>Complete sequence of chromosome of Haliscomenobacter hydrossis DSM 1100.</title>
        <authorList>
            <consortium name="US DOE Joint Genome Institute (JGI-PGF)"/>
            <person name="Lucas S."/>
            <person name="Han J."/>
            <person name="Lapidus A."/>
            <person name="Bruce D."/>
            <person name="Goodwin L."/>
            <person name="Pitluck S."/>
            <person name="Peters L."/>
            <person name="Kyrpides N."/>
            <person name="Mavromatis K."/>
            <person name="Ivanova N."/>
            <person name="Ovchinnikova G."/>
            <person name="Pagani I."/>
            <person name="Daligault H."/>
            <person name="Detter J.C."/>
            <person name="Han C."/>
            <person name="Land M."/>
            <person name="Hauser L."/>
            <person name="Markowitz V."/>
            <person name="Cheng J.-F."/>
            <person name="Hugenholtz P."/>
            <person name="Woyke T."/>
            <person name="Wu D."/>
            <person name="Verbarg S."/>
            <person name="Frueling A."/>
            <person name="Brambilla E."/>
            <person name="Klenk H.-P."/>
            <person name="Eisen J.A."/>
        </authorList>
    </citation>
    <scope>NUCLEOTIDE SEQUENCE</scope>
    <source>
        <strain>DSM 1100</strain>
    </source>
</reference>
<dbReference type="GO" id="GO:0005829">
    <property type="term" value="C:cytosol"/>
    <property type="evidence" value="ECO:0007669"/>
    <property type="project" value="TreeGrafter"/>
</dbReference>
<keyword evidence="4 8" id="KW-0547">Nucleotide-binding</keyword>
<dbReference type="UniPathway" id="UPA00050">
    <property type="reaction ID" value="UER00461"/>
</dbReference>
<evidence type="ECO:0000256" key="10">
    <source>
        <dbReference type="RuleBase" id="RU004249"/>
    </source>
</evidence>
<comment type="catalytic activity">
    <reaction evidence="7 9">
        <text>L-aspartate + ATP = 4-phospho-L-aspartate + ADP</text>
        <dbReference type="Rhea" id="RHEA:23776"/>
        <dbReference type="ChEBI" id="CHEBI:29991"/>
        <dbReference type="ChEBI" id="CHEBI:30616"/>
        <dbReference type="ChEBI" id="CHEBI:57535"/>
        <dbReference type="ChEBI" id="CHEBI:456216"/>
        <dbReference type="EC" id="2.7.2.4"/>
    </reaction>
</comment>
<sequence>MQVLKFGGTSVGSPERMRRVGELIDDGLPKIVVLSAVSGTTNKLVELSELIRKQQIEVASIKLAALREEYRLFVAELLPTSPFQEKGQAIVKGIFDETEQLLWLNRFESRHEKWILAQGEVISTQLFQLYLEYKERPSALISALDFMRIDEHGEPDLDWIQQRLDLLLSQQHPLATYFITQGYICRNASDEVDNLQRGGSDYSATLIGAAIRATEIQIWTDIDGIHNNDPRIVENTWPIRQVSYREAAELAYFGAKILHPTCVIPAEDRQVPIVLKNTFEPQAHGTLISSASSNRTITAIAAKDGITAIKIQSGRMLHAYGFLRRVFEVFEQYRTPIDMITTSEVSVSLTIDSDNHLPEIIRALEVFGEVSVDKDQSIICIVGDALSAHTEVTKHIFTALESIPLRMVSYGGSSNNISILVSRDAKNAALRSLHKHLFQNTNTTLSVNF</sequence>
<dbReference type="PIRSF" id="PIRSF000726">
    <property type="entry name" value="Asp_kin"/>
    <property type="match status" value="1"/>
</dbReference>
<dbReference type="GO" id="GO:0009090">
    <property type="term" value="P:homoserine biosynthetic process"/>
    <property type="evidence" value="ECO:0007669"/>
    <property type="project" value="TreeGrafter"/>
</dbReference>
<evidence type="ECO:0000256" key="5">
    <source>
        <dbReference type="ARBA" id="ARBA00022777"/>
    </source>
</evidence>
<evidence type="ECO:0000313" key="14">
    <source>
        <dbReference type="Proteomes" id="UP000008461"/>
    </source>
</evidence>
<evidence type="ECO:0000259" key="12">
    <source>
        <dbReference type="Pfam" id="PF22468"/>
    </source>
</evidence>
<dbReference type="UniPathway" id="UPA00034">
    <property type="reaction ID" value="UER00015"/>
</dbReference>
<dbReference type="Pfam" id="PF00696">
    <property type="entry name" value="AA_kinase"/>
    <property type="match status" value="1"/>
</dbReference>
<dbReference type="PANTHER" id="PTHR21499:SF59">
    <property type="entry name" value="ASPARTOKINASE"/>
    <property type="match status" value="1"/>
</dbReference>
<dbReference type="SUPFAM" id="SSF55021">
    <property type="entry name" value="ACT-like"/>
    <property type="match status" value="2"/>
</dbReference>